<dbReference type="SMART" id="SM00220">
    <property type="entry name" value="S_TKc"/>
    <property type="match status" value="1"/>
</dbReference>
<dbReference type="PANTHER" id="PTHR44899:SF3">
    <property type="entry name" value="SERINE_THREONINE-PROTEIN KINASE NEK1"/>
    <property type="match status" value="1"/>
</dbReference>
<proteinExistence type="predicted"/>
<evidence type="ECO:0000256" key="5">
    <source>
        <dbReference type="ARBA" id="ARBA00022777"/>
    </source>
</evidence>
<evidence type="ECO:0000256" key="3">
    <source>
        <dbReference type="ARBA" id="ARBA00022679"/>
    </source>
</evidence>
<organism evidence="11 12">
    <name type="scientific">Stylonychia lemnae</name>
    <name type="common">Ciliate</name>
    <dbReference type="NCBI Taxonomy" id="5949"/>
    <lineage>
        <taxon>Eukaryota</taxon>
        <taxon>Sar</taxon>
        <taxon>Alveolata</taxon>
        <taxon>Ciliophora</taxon>
        <taxon>Intramacronucleata</taxon>
        <taxon>Spirotrichea</taxon>
        <taxon>Stichotrichia</taxon>
        <taxon>Sporadotrichida</taxon>
        <taxon>Oxytrichidae</taxon>
        <taxon>Stylonychinae</taxon>
        <taxon>Stylonychia</taxon>
    </lineage>
</organism>
<evidence type="ECO:0000313" key="11">
    <source>
        <dbReference type="EMBL" id="CDW83454.1"/>
    </source>
</evidence>
<keyword evidence="5" id="KW-0418">Kinase</keyword>
<dbReference type="InterPro" id="IPR000719">
    <property type="entry name" value="Prot_kinase_dom"/>
</dbReference>
<evidence type="ECO:0000256" key="9">
    <source>
        <dbReference type="SAM" id="MobiDB-lite"/>
    </source>
</evidence>
<dbReference type="Pfam" id="PF00069">
    <property type="entry name" value="Pkinase"/>
    <property type="match status" value="1"/>
</dbReference>
<dbReference type="InterPro" id="IPR011009">
    <property type="entry name" value="Kinase-like_dom_sf"/>
</dbReference>
<sequence length="507" mass="58836">MKSSIQDHSEKIDTSESPERRIFQRKQVRFASAQRNRVPQTNYQQSSSALGQYGVTPSIKDFRIMQKIGSGDDLNFVLKQIDVDDDNKQKQATQEIKVMQTLNHPYIIKFIDSFADEKRHYIVMELCERGDLGNFIQRYTQSFAMQEVRVWRFVIQLCLALEYIHSKGIIHSDLKPQNILLTGKDYDVKLADFGITQILTQNYLYSHTHNGTLYYCSPEVCMQQPYNQKTDVWALGCIIYELCTQRKAFDGVNDENLKNKIINFQNPQIPSENYSSDLSMIYNLCMEKDQNQRPDVSQILRYLCVIKQAQQQGIPIGFREPIDIQQSIPEVKLTFVHRRNSTLSKFMPLSKSQLSGYDCQTQSSTQPDSPLVIRTKEQKVETPSRPLKAGRQLSSTKRIIVFDKIQTSMKNQQVLNNQEFYRDILKKHNQINSYMQSTPNKLRQISNSKKATARQNDVKSYLQSYNSSNNSNNSSYINVSYQTNLPNIKLLQQKIPSTRYHNFSSNK</sequence>
<evidence type="ECO:0000256" key="7">
    <source>
        <dbReference type="ARBA" id="ARBA00047899"/>
    </source>
</evidence>
<name>A0A078AMS4_STYLE</name>
<dbReference type="InParanoid" id="A0A078AMS4"/>
<evidence type="ECO:0000256" key="2">
    <source>
        <dbReference type="ARBA" id="ARBA00022527"/>
    </source>
</evidence>
<dbReference type="Gene3D" id="1.10.510.10">
    <property type="entry name" value="Transferase(Phosphotransferase) domain 1"/>
    <property type="match status" value="1"/>
</dbReference>
<reference evidence="11 12" key="1">
    <citation type="submission" date="2014-06" db="EMBL/GenBank/DDBJ databases">
        <authorList>
            <person name="Swart Estienne"/>
        </authorList>
    </citation>
    <scope>NUCLEOTIDE SEQUENCE [LARGE SCALE GENOMIC DNA]</scope>
    <source>
        <strain evidence="11 12">130c</strain>
    </source>
</reference>
<protein>
    <recommendedName>
        <fullName evidence="1">non-specific serine/threonine protein kinase</fullName>
        <ecNumber evidence="1">2.7.11.1</ecNumber>
    </recommendedName>
</protein>
<comment type="catalytic activity">
    <reaction evidence="7">
        <text>L-threonyl-[protein] + ATP = O-phospho-L-threonyl-[protein] + ADP + H(+)</text>
        <dbReference type="Rhea" id="RHEA:46608"/>
        <dbReference type="Rhea" id="RHEA-COMP:11060"/>
        <dbReference type="Rhea" id="RHEA-COMP:11605"/>
        <dbReference type="ChEBI" id="CHEBI:15378"/>
        <dbReference type="ChEBI" id="CHEBI:30013"/>
        <dbReference type="ChEBI" id="CHEBI:30616"/>
        <dbReference type="ChEBI" id="CHEBI:61977"/>
        <dbReference type="ChEBI" id="CHEBI:456216"/>
        <dbReference type="EC" id="2.7.11.1"/>
    </reaction>
</comment>
<feature type="region of interest" description="Disordered" evidence="9">
    <location>
        <begin position="1"/>
        <end position="20"/>
    </location>
</feature>
<keyword evidence="2" id="KW-0723">Serine/threonine-protein kinase</keyword>
<dbReference type="InterPro" id="IPR008271">
    <property type="entry name" value="Ser/Thr_kinase_AS"/>
</dbReference>
<dbReference type="SUPFAM" id="SSF56112">
    <property type="entry name" value="Protein kinase-like (PK-like)"/>
    <property type="match status" value="1"/>
</dbReference>
<dbReference type="AlphaFoldDB" id="A0A078AMS4"/>
<evidence type="ECO:0000256" key="4">
    <source>
        <dbReference type="ARBA" id="ARBA00022741"/>
    </source>
</evidence>
<feature type="domain" description="Protein kinase" evidence="10">
    <location>
        <begin position="42"/>
        <end position="305"/>
    </location>
</feature>
<dbReference type="EC" id="2.7.11.1" evidence="1"/>
<evidence type="ECO:0000256" key="1">
    <source>
        <dbReference type="ARBA" id="ARBA00012513"/>
    </source>
</evidence>
<dbReference type="Proteomes" id="UP000039865">
    <property type="component" value="Unassembled WGS sequence"/>
</dbReference>
<dbReference type="PROSITE" id="PS50011">
    <property type="entry name" value="PROTEIN_KINASE_DOM"/>
    <property type="match status" value="1"/>
</dbReference>
<evidence type="ECO:0000313" key="12">
    <source>
        <dbReference type="Proteomes" id="UP000039865"/>
    </source>
</evidence>
<evidence type="ECO:0000256" key="8">
    <source>
        <dbReference type="ARBA" id="ARBA00048679"/>
    </source>
</evidence>
<dbReference type="PROSITE" id="PS00108">
    <property type="entry name" value="PROTEIN_KINASE_ST"/>
    <property type="match status" value="1"/>
</dbReference>
<dbReference type="GO" id="GO:0004674">
    <property type="term" value="F:protein serine/threonine kinase activity"/>
    <property type="evidence" value="ECO:0007669"/>
    <property type="project" value="UniProtKB-KW"/>
</dbReference>
<dbReference type="OrthoDB" id="248923at2759"/>
<dbReference type="InterPro" id="IPR051131">
    <property type="entry name" value="NEK_Ser/Thr_kinase_NIMA"/>
</dbReference>
<evidence type="ECO:0000256" key="6">
    <source>
        <dbReference type="ARBA" id="ARBA00022840"/>
    </source>
</evidence>
<keyword evidence="6" id="KW-0067">ATP-binding</keyword>
<keyword evidence="12" id="KW-1185">Reference proteome</keyword>
<dbReference type="PANTHER" id="PTHR44899">
    <property type="entry name" value="CAMK FAMILY PROTEIN KINASE"/>
    <property type="match status" value="1"/>
</dbReference>
<accession>A0A078AMS4</accession>
<keyword evidence="4" id="KW-0547">Nucleotide-binding</keyword>
<gene>
    <name evidence="11" type="primary">Contig12.g16</name>
    <name evidence="11" type="ORF">STYLEM_12500</name>
</gene>
<keyword evidence="3" id="KW-0808">Transferase</keyword>
<dbReference type="GO" id="GO:0005524">
    <property type="term" value="F:ATP binding"/>
    <property type="evidence" value="ECO:0007669"/>
    <property type="project" value="UniProtKB-KW"/>
</dbReference>
<comment type="catalytic activity">
    <reaction evidence="8">
        <text>L-seryl-[protein] + ATP = O-phospho-L-seryl-[protein] + ADP + H(+)</text>
        <dbReference type="Rhea" id="RHEA:17989"/>
        <dbReference type="Rhea" id="RHEA-COMP:9863"/>
        <dbReference type="Rhea" id="RHEA-COMP:11604"/>
        <dbReference type="ChEBI" id="CHEBI:15378"/>
        <dbReference type="ChEBI" id="CHEBI:29999"/>
        <dbReference type="ChEBI" id="CHEBI:30616"/>
        <dbReference type="ChEBI" id="CHEBI:83421"/>
        <dbReference type="ChEBI" id="CHEBI:456216"/>
        <dbReference type="EC" id="2.7.11.1"/>
    </reaction>
</comment>
<dbReference type="EMBL" id="CCKQ01011864">
    <property type="protein sequence ID" value="CDW83454.1"/>
    <property type="molecule type" value="Genomic_DNA"/>
</dbReference>
<evidence type="ECO:0000259" key="10">
    <source>
        <dbReference type="PROSITE" id="PS50011"/>
    </source>
</evidence>